<proteinExistence type="predicted"/>
<protein>
    <recommendedName>
        <fullName evidence="4">Beta-glucuronidase C-terminal domain-containing protein</fullName>
    </recommendedName>
</protein>
<evidence type="ECO:0000256" key="1">
    <source>
        <dbReference type="SAM" id="SignalP"/>
    </source>
</evidence>
<dbReference type="InterPro" id="IPR013780">
    <property type="entry name" value="Glyco_hydro_b"/>
</dbReference>
<dbReference type="InterPro" id="IPR052974">
    <property type="entry name" value="GH79_Enzymes"/>
</dbReference>
<dbReference type="OrthoDB" id="5166947at2"/>
<dbReference type="EMBL" id="RPFW01000008">
    <property type="protein sequence ID" value="TVZ00631.1"/>
    <property type="molecule type" value="Genomic_DNA"/>
</dbReference>
<dbReference type="InterPro" id="IPR017853">
    <property type="entry name" value="GH"/>
</dbReference>
<keyword evidence="3" id="KW-1185">Reference proteome</keyword>
<dbReference type="Gene3D" id="2.60.40.1180">
    <property type="entry name" value="Golgi alpha-mannosidase II"/>
    <property type="match status" value="1"/>
</dbReference>
<dbReference type="Proteomes" id="UP000460272">
    <property type="component" value="Unassembled WGS sequence"/>
</dbReference>
<dbReference type="PANTHER" id="PTHR36183">
    <property type="entry name" value="BETA-GLUCURONIDASE"/>
    <property type="match status" value="1"/>
</dbReference>
<evidence type="ECO:0008006" key="4">
    <source>
        <dbReference type="Google" id="ProtNLM"/>
    </source>
</evidence>
<dbReference type="PANTHER" id="PTHR36183:SF2">
    <property type="entry name" value="BETA-GLUCURONIDASE C-TERMINAL DOMAIN-CONTAINING PROTEIN"/>
    <property type="match status" value="1"/>
</dbReference>
<evidence type="ECO:0000313" key="2">
    <source>
        <dbReference type="EMBL" id="TVZ00631.1"/>
    </source>
</evidence>
<evidence type="ECO:0000313" key="3">
    <source>
        <dbReference type="Proteomes" id="UP000460272"/>
    </source>
</evidence>
<comment type="caution">
    <text evidence="2">The sequence shown here is derived from an EMBL/GenBank/DDBJ whole genome shotgun (WGS) entry which is preliminary data.</text>
</comment>
<gene>
    <name evidence="2" type="ORF">EAS64_35210</name>
</gene>
<reference evidence="2 3" key="1">
    <citation type="submission" date="2018-11" db="EMBL/GenBank/DDBJ databases">
        <title>Trebonia kvetii gen.nov., sp.nov., a novel acidophilic actinobacterium, and proposal of the new actinobacterial family Treboniaceae fam. nov.</title>
        <authorList>
            <person name="Rapoport D."/>
            <person name="Sagova-Mareckova M."/>
            <person name="Sedlacek I."/>
            <person name="Provaznik J."/>
            <person name="Kralova S."/>
            <person name="Pavlinic D."/>
            <person name="Benes V."/>
            <person name="Kopecky J."/>
        </authorList>
    </citation>
    <scope>NUCLEOTIDE SEQUENCE [LARGE SCALE GENOMIC DNA]</scope>
    <source>
        <strain evidence="2 3">15Tr583</strain>
    </source>
</reference>
<keyword evidence="1" id="KW-0732">Signal</keyword>
<feature type="chain" id="PRO_5026853736" description="Beta-glucuronidase C-terminal domain-containing protein" evidence="1">
    <location>
        <begin position="31"/>
        <end position="481"/>
    </location>
</feature>
<dbReference type="SUPFAM" id="SSF51445">
    <property type="entry name" value="(Trans)glycosidases"/>
    <property type="match status" value="1"/>
</dbReference>
<dbReference type="Gene3D" id="3.20.20.80">
    <property type="entry name" value="Glycosidases"/>
    <property type="match status" value="1"/>
</dbReference>
<accession>A0A6P2BQC6</accession>
<name>A0A6P2BQC6_9ACTN</name>
<organism evidence="2 3">
    <name type="scientific">Trebonia kvetii</name>
    <dbReference type="NCBI Taxonomy" id="2480626"/>
    <lineage>
        <taxon>Bacteria</taxon>
        <taxon>Bacillati</taxon>
        <taxon>Actinomycetota</taxon>
        <taxon>Actinomycetes</taxon>
        <taxon>Streptosporangiales</taxon>
        <taxon>Treboniaceae</taxon>
        <taxon>Trebonia</taxon>
    </lineage>
</organism>
<feature type="signal peptide" evidence="1">
    <location>
        <begin position="1"/>
        <end position="30"/>
    </location>
</feature>
<dbReference type="AlphaFoldDB" id="A0A6P2BQC6"/>
<sequence length="481" mass="49911">MSTMRRLGFSLAAACLATAMSVAGTGAARAAAAVPVTSGTHSSGRVTVRVDVSGPAIGQVGQHFIGLSVESGALRTRAPQLKNTGNLARLLANLGAGVLRFGGDTADDESFAGTSAATLRGLASLVRAAGWSVLYTENLGHFKAARVRADAKAVRRALGGNLFAFACGNEPDQYVPIGLRPPSWTVGDYLAQVNACYQAIRSIAPQAPLAGPDADYHRTLLASYARRDASTIDWYGAHYYPLGCRGLRAGTTASAATSMLSATTAEAEAARFDIYAGMAAIAGHPLVLTETSSACRGGIPDVSDSFASALWVIDYLLTGAEHGVHAMNIATGLSAACATYTVLCLHGDNEYFAQPVYYGLLLTRMLGTGRLVPVSIVQAWHQHITAFALRSGGRLRLLVENLDSAAAAVTLHVGSYRGTATADRLRAPSLLARSGVTIQERRVSADGSFSPGRPDTVTCAAAGCRLTLPGYSAALVKVPVG</sequence>